<dbReference type="EMBL" id="UINC01001141">
    <property type="protein sequence ID" value="SUZ72054.1"/>
    <property type="molecule type" value="Genomic_DNA"/>
</dbReference>
<keyword evidence="2" id="KW-1133">Transmembrane helix</keyword>
<keyword evidence="2" id="KW-0472">Membrane</keyword>
<dbReference type="AlphaFoldDB" id="A0A381PZF6"/>
<keyword evidence="2" id="KW-0812">Transmembrane</keyword>
<accession>A0A381PZF6</accession>
<organism evidence="3">
    <name type="scientific">marine metagenome</name>
    <dbReference type="NCBI Taxonomy" id="408172"/>
    <lineage>
        <taxon>unclassified sequences</taxon>
        <taxon>metagenomes</taxon>
        <taxon>ecological metagenomes</taxon>
    </lineage>
</organism>
<feature type="transmembrane region" description="Helical" evidence="2">
    <location>
        <begin position="55"/>
        <end position="74"/>
    </location>
</feature>
<feature type="compositionally biased region" description="Basic and acidic residues" evidence="1">
    <location>
        <begin position="439"/>
        <end position="448"/>
    </location>
</feature>
<evidence type="ECO:0000256" key="2">
    <source>
        <dbReference type="SAM" id="Phobius"/>
    </source>
</evidence>
<proteinExistence type="predicted"/>
<sequence length="540" mass="58795">MEKRNAELIGGLSLVGTRGTFCAVLTERQLTIERFDGKGVRLDLAAIDRMRHLKVPLLPAGTVPLGVLIIYLGITTIVSPWQWLAIGTGAFVVTLNFLSRYSILAIETSSGDRHLVSGDEGNLLKLCMMVDRVRHGSTIEEALVGLESLETELPTFPALRDAKGLLPAPAEMQSKPNSVLSADPVIGVHHDTMKMEEEPIVLDEPTIPTHVVSLNRESEAVQTSLYQHGPDDTSAQNAYERAWGGRQAPSWYAEKDLNKIRGNRIDSAVTDAAQGLDLFASGGIFDSDSPIVTQEESELLPSFGFDDMDASPVYTQRSLSSSQMIKMAHGISGVPDEPYRGPILPPPTEEAVREECRAGVVRQARAKQELKQRTSFEIMQQPASLEEYPALNKLAATMGSNRVSKSNRGARGFSTGWLGRLLRPSGGVPGAYSPIREDVSAIGKEPKKGLSRFQSSQHMRLRSDQDHQAEVGARIRGMQSATGASSARDTLDSIVSRLANGEEESPKFLEAANESLRFSQLKPTSSKEDPHPLPGIRRLG</sequence>
<feature type="transmembrane region" description="Helical" evidence="2">
    <location>
        <begin position="80"/>
        <end position="98"/>
    </location>
</feature>
<feature type="region of interest" description="Disordered" evidence="1">
    <location>
        <begin position="439"/>
        <end position="468"/>
    </location>
</feature>
<evidence type="ECO:0000313" key="3">
    <source>
        <dbReference type="EMBL" id="SUZ72054.1"/>
    </source>
</evidence>
<name>A0A381PZF6_9ZZZZ</name>
<gene>
    <name evidence="3" type="ORF">METZ01_LOCUS24908</name>
</gene>
<feature type="region of interest" description="Disordered" evidence="1">
    <location>
        <begin position="519"/>
        <end position="540"/>
    </location>
</feature>
<protein>
    <submittedName>
        <fullName evidence="3">Uncharacterized protein</fullName>
    </submittedName>
</protein>
<evidence type="ECO:0000256" key="1">
    <source>
        <dbReference type="SAM" id="MobiDB-lite"/>
    </source>
</evidence>
<reference evidence="3" key="1">
    <citation type="submission" date="2018-05" db="EMBL/GenBank/DDBJ databases">
        <authorList>
            <person name="Lanie J.A."/>
            <person name="Ng W.-L."/>
            <person name="Kazmierczak K.M."/>
            <person name="Andrzejewski T.M."/>
            <person name="Davidsen T.M."/>
            <person name="Wayne K.J."/>
            <person name="Tettelin H."/>
            <person name="Glass J.I."/>
            <person name="Rusch D."/>
            <person name="Podicherti R."/>
            <person name="Tsui H.-C.T."/>
            <person name="Winkler M.E."/>
        </authorList>
    </citation>
    <scope>NUCLEOTIDE SEQUENCE</scope>
</reference>